<dbReference type="SUPFAM" id="SSF51215">
    <property type="entry name" value="Regulatory protein AraC"/>
    <property type="match status" value="1"/>
</dbReference>
<dbReference type="PANTHER" id="PTHR43280:SF2">
    <property type="entry name" value="HTH-TYPE TRANSCRIPTIONAL REGULATOR EXSA"/>
    <property type="match status" value="1"/>
</dbReference>
<organism evidence="5 6">
    <name type="scientific">Chitinophaga barathri</name>
    <dbReference type="NCBI Taxonomy" id="1647451"/>
    <lineage>
        <taxon>Bacteria</taxon>
        <taxon>Pseudomonadati</taxon>
        <taxon>Bacteroidota</taxon>
        <taxon>Chitinophagia</taxon>
        <taxon>Chitinophagales</taxon>
        <taxon>Chitinophagaceae</taxon>
        <taxon>Chitinophaga</taxon>
    </lineage>
</organism>
<dbReference type="GO" id="GO:0003700">
    <property type="term" value="F:DNA-binding transcription factor activity"/>
    <property type="evidence" value="ECO:0007669"/>
    <property type="project" value="InterPro"/>
</dbReference>
<dbReference type="Gene3D" id="1.10.10.60">
    <property type="entry name" value="Homeodomain-like"/>
    <property type="match status" value="2"/>
</dbReference>
<keyword evidence="6" id="KW-1185">Reference proteome</keyword>
<accession>A0A3N4MDG2</accession>
<proteinExistence type="predicted"/>
<dbReference type="PROSITE" id="PS00041">
    <property type="entry name" value="HTH_ARAC_FAMILY_1"/>
    <property type="match status" value="1"/>
</dbReference>
<dbReference type="Pfam" id="PF06719">
    <property type="entry name" value="AraC_N"/>
    <property type="match status" value="1"/>
</dbReference>
<evidence type="ECO:0000256" key="2">
    <source>
        <dbReference type="ARBA" id="ARBA00023125"/>
    </source>
</evidence>
<dbReference type="PRINTS" id="PR00032">
    <property type="entry name" value="HTHARAC"/>
</dbReference>
<evidence type="ECO:0000259" key="4">
    <source>
        <dbReference type="PROSITE" id="PS01124"/>
    </source>
</evidence>
<dbReference type="InterPro" id="IPR018060">
    <property type="entry name" value="HTH_AraC"/>
</dbReference>
<evidence type="ECO:0000313" key="6">
    <source>
        <dbReference type="Proteomes" id="UP000279089"/>
    </source>
</evidence>
<reference evidence="6" key="1">
    <citation type="submission" date="2018-11" db="EMBL/GenBank/DDBJ databases">
        <title>Chitinophaga lutea sp.nov., isolate from arsenic contaminated soil.</title>
        <authorList>
            <person name="Zong Y."/>
        </authorList>
    </citation>
    <scope>NUCLEOTIDE SEQUENCE [LARGE SCALE GENOMIC DNA]</scope>
    <source>
        <strain evidence="6">YLT18</strain>
    </source>
</reference>
<comment type="caution">
    <text evidence="5">The sequence shown here is derived from an EMBL/GenBank/DDBJ whole genome shotgun (WGS) entry which is preliminary data.</text>
</comment>
<dbReference type="PROSITE" id="PS01124">
    <property type="entry name" value="HTH_ARAC_FAMILY_2"/>
    <property type="match status" value="1"/>
</dbReference>
<dbReference type="Proteomes" id="UP000279089">
    <property type="component" value="Unassembled WGS sequence"/>
</dbReference>
<keyword evidence="2" id="KW-0238">DNA-binding</keyword>
<dbReference type="PANTHER" id="PTHR43280">
    <property type="entry name" value="ARAC-FAMILY TRANSCRIPTIONAL REGULATOR"/>
    <property type="match status" value="1"/>
</dbReference>
<dbReference type="InterPro" id="IPR037923">
    <property type="entry name" value="HTH-like"/>
</dbReference>
<dbReference type="OrthoDB" id="9779074at2"/>
<dbReference type="SMART" id="SM00342">
    <property type="entry name" value="HTH_ARAC"/>
    <property type="match status" value="1"/>
</dbReference>
<feature type="domain" description="HTH araC/xylS-type" evidence="4">
    <location>
        <begin position="206"/>
        <end position="304"/>
    </location>
</feature>
<evidence type="ECO:0000256" key="1">
    <source>
        <dbReference type="ARBA" id="ARBA00023015"/>
    </source>
</evidence>
<dbReference type="RefSeq" id="WP_120514709.1">
    <property type="nucleotide sequence ID" value="NZ_QXZY01000002.1"/>
</dbReference>
<dbReference type="InterPro" id="IPR020449">
    <property type="entry name" value="Tscrpt_reg_AraC-type_HTH"/>
</dbReference>
<dbReference type="AlphaFoldDB" id="A0A3N4MDG2"/>
<dbReference type="GO" id="GO:0043565">
    <property type="term" value="F:sequence-specific DNA binding"/>
    <property type="evidence" value="ECO:0007669"/>
    <property type="project" value="InterPro"/>
</dbReference>
<gene>
    <name evidence="5" type="ORF">EG028_06280</name>
</gene>
<sequence length="317" mass="36916">MARKSFLEPIELTPPKHLRTLVENRRVFNLNNCELNVFECYEQSFKVPLTFNDFLITSMVRGRKVMHMPGSPAFDYLPGETVVFPANQPMEIDFPDANMDSPTQCIALAVDGLYVRETVNYLNNFYQNPDEHSTWRLQFNTYHFENDDEISSLINKLIRICSSGDTTKNIFADLNLKELLIRLMQSQHLQQVISEARTSNNHSRQHFVLNYIREHLTEKIAVDTLSKQAYLSRNIFFKWFREQFGITPLEYINRERVNLAKQLLSQTGHSVSRVSDMCGFADVNYFIRVFKKTEGITPRTYQIISSDHNRIIKGITG</sequence>
<name>A0A3N4MDG2_9BACT</name>
<keyword evidence="1" id="KW-0805">Transcription regulation</keyword>
<protein>
    <submittedName>
        <fullName evidence="5">AraC family transcriptional regulator</fullName>
    </submittedName>
</protein>
<dbReference type="Pfam" id="PF12833">
    <property type="entry name" value="HTH_18"/>
    <property type="match status" value="1"/>
</dbReference>
<dbReference type="InterPro" id="IPR009057">
    <property type="entry name" value="Homeodomain-like_sf"/>
</dbReference>
<dbReference type="EMBL" id="RMBX01000003">
    <property type="protein sequence ID" value="RPD41771.1"/>
    <property type="molecule type" value="Genomic_DNA"/>
</dbReference>
<dbReference type="InterPro" id="IPR009594">
    <property type="entry name" value="Tscrpt_reg_HTH_AraC_N"/>
</dbReference>
<evidence type="ECO:0000313" key="5">
    <source>
        <dbReference type="EMBL" id="RPD41771.1"/>
    </source>
</evidence>
<dbReference type="InterPro" id="IPR018062">
    <property type="entry name" value="HTH_AraC-typ_CS"/>
</dbReference>
<dbReference type="SUPFAM" id="SSF46689">
    <property type="entry name" value="Homeodomain-like"/>
    <property type="match status" value="2"/>
</dbReference>
<evidence type="ECO:0000256" key="3">
    <source>
        <dbReference type="ARBA" id="ARBA00023163"/>
    </source>
</evidence>
<keyword evidence="3" id="KW-0804">Transcription</keyword>